<dbReference type="Pfam" id="PF17921">
    <property type="entry name" value="Integrase_H2C2"/>
    <property type="match status" value="1"/>
</dbReference>
<evidence type="ECO:0000313" key="3">
    <source>
        <dbReference type="Proteomes" id="UP000650533"/>
    </source>
</evidence>
<protein>
    <recommendedName>
        <fullName evidence="1">Integrase zinc-binding domain-containing protein</fullName>
    </recommendedName>
</protein>
<evidence type="ECO:0000313" key="2">
    <source>
        <dbReference type="EMBL" id="QRW26403.1"/>
    </source>
</evidence>
<dbReference type="InterPro" id="IPR041588">
    <property type="entry name" value="Integrase_H2C2"/>
</dbReference>
<accession>A0A8H8P7X6</accession>
<evidence type="ECO:0000259" key="1">
    <source>
        <dbReference type="Pfam" id="PF17921"/>
    </source>
</evidence>
<name>A0A8H8P7X6_9AGAM</name>
<feature type="domain" description="Integrase zinc-binding" evidence="1">
    <location>
        <begin position="77"/>
        <end position="125"/>
    </location>
</feature>
<dbReference type="EMBL" id="CP059672">
    <property type="protein sequence ID" value="QRW26403.1"/>
    <property type="molecule type" value="Genomic_DNA"/>
</dbReference>
<reference evidence="2" key="1">
    <citation type="submission" date="2020-05" db="EMBL/GenBank/DDBJ databases">
        <title>Evolutionary and genomic comparisons of hybrid uninucleate and nonhybrid Rhizoctonia fungi.</title>
        <authorList>
            <person name="Li C."/>
            <person name="Chen X."/>
        </authorList>
    </citation>
    <scope>NUCLEOTIDE SEQUENCE</scope>
    <source>
        <strain evidence="2">AG-1 IA</strain>
    </source>
</reference>
<dbReference type="KEGG" id="rsx:RhiXN_12064"/>
<dbReference type="GeneID" id="67034342"/>
<dbReference type="Proteomes" id="UP000650533">
    <property type="component" value="Chromosome 15"/>
</dbReference>
<organism evidence="2 3">
    <name type="scientific">Rhizoctonia solani</name>
    <dbReference type="NCBI Taxonomy" id="456999"/>
    <lineage>
        <taxon>Eukaryota</taxon>
        <taxon>Fungi</taxon>
        <taxon>Dikarya</taxon>
        <taxon>Basidiomycota</taxon>
        <taxon>Agaricomycotina</taxon>
        <taxon>Agaricomycetes</taxon>
        <taxon>Cantharellales</taxon>
        <taxon>Ceratobasidiaceae</taxon>
        <taxon>Rhizoctonia</taxon>
    </lineage>
</organism>
<dbReference type="AlphaFoldDB" id="A0A8H8P7X6"/>
<proteinExistence type="predicted"/>
<gene>
    <name evidence="2" type="ORF">RhiXN_12064</name>
</gene>
<dbReference type="RefSeq" id="XP_043186640.1">
    <property type="nucleotide sequence ID" value="XM_043331879.1"/>
</dbReference>
<sequence length="155" mass="17869">MLPEPIFAKIALVYPKKELQCQIDASLGQDKSLEEILSFLQNKSKAPMTIKCTFKDHEIDASLLFYQGQIEVPDVKTLCMDLLQMFHNSPLAGHPGRQHTLELLLQLYYWPGIQADTYWHVDSCEIVMDMTFLSWIQSNRPVQVVACWPKPKFGR</sequence>
<dbReference type="Gene3D" id="1.10.340.70">
    <property type="match status" value="1"/>
</dbReference>